<dbReference type="OrthoDB" id="9804747at2"/>
<dbReference type="CDD" id="cd00077">
    <property type="entry name" value="HDc"/>
    <property type="match status" value="1"/>
</dbReference>
<keyword evidence="2" id="KW-0378">Hydrolase</keyword>
<dbReference type="SUPFAM" id="SSF109604">
    <property type="entry name" value="HD-domain/PDEase-like"/>
    <property type="match status" value="1"/>
</dbReference>
<dbReference type="PROSITE" id="PS51832">
    <property type="entry name" value="HD_GYP"/>
    <property type="match status" value="1"/>
</dbReference>
<name>A0A1J0GHV5_9CLOT</name>
<keyword evidence="3" id="KW-1185">Reference proteome</keyword>
<dbReference type="Pfam" id="PF13487">
    <property type="entry name" value="HD_5"/>
    <property type="match status" value="1"/>
</dbReference>
<dbReference type="InterPro" id="IPR003607">
    <property type="entry name" value="HD/PDEase_dom"/>
</dbReference>
<dbReference type="EMBL" id="CP015756">
    <property type="protein sequence ID" value="APC40937.1"/>
    <property type="molecule type" value="Genomic_DNA"/>
</dbReference>
<organism evidence="2 3">
    <name type="scientific">Clostridium estertheticum subsp. estertheticum</name>
    <dbReference type="NCBI Taxonomy" id="1552"/>
    <lineage>
        <taxon>Bacteria</taxon>
        <taxon>Bacillati</taxon>
        <taxon>Bacillota</taxon>
        <taxon>Clostridia</taxon>
        <taxon>Eubacteriales</taxon>
        <taxon>Clostridiaceae</taxon>
        <taxon>Clostridium</taxon>
    </lineage>
</organism>
<evidence type="ECO:0000259" key="1">
    <source>
        <dbReference type="PROSITE" id="PS51832"/>
    </source>
</evidence>
<protein>
    <submittedName>
        <fullName evidence="2">Phosphohydrolase</fullName>
    </submittedName>
</protein>
<dbReference type="AlphaFoldDB" id="A0A1J0GHV5"/>
<dbReference type="RefSeq" id="WP_071613230.1">
    <property type="nucleotide sequence ID" value="NZ_CP015756.1"/>
</dbReference>
<evidence type="ECO:0000313" key="2">
    <source>
        <dbReference type="EMBL" id="APC40937.1"/>
    </source>
</evidence>
<dbReference type="InterPro" id="IPR037522">
    <property type="entry name" value="HD_GYP_dom"/>
</dbReference>
<dbReference type="STRING" id="1552.A7L45_13085"/>
<reference evidence="3" key="1">
    <citation type="journal article" date="2016" name="Front. Microbiol.">
        <title>Complete Genome Sequence of Clostridium estertheticum DSM 8809, a Microbe Identified in Spoiled Vacuum Packed Beef.</title>
        <authorList>
            <person name="Yu Z."/>
            <person name="Gunn L."/>
            <person name="Brennan E."/>
            <person name="Reid R."/>
            <person name="Wall P.G."/>
            <person name="Gaora O.P."/>
            <person name="Hurley D."/>
            <person name="Bolton D."/>
            <person name="Fanning S."/>
        </authorList>
    </citation>
    <scope>NUCLEOTIDE SEQUENCE [LARGE SCALE GENOMIC DNA]</scope>
    <source>
        <strain evidence="3">DSM 8809</strain>
    </source>
</reference>
<feature type="domain" description="HD-GYP" evidence="1">
    <location>
        <begin position="111"/>
        <end position="307"/>
    </location>
</feature>
<dbReference type="KEGG" id="ceu:A7L45_13085"/>
<dbReference type="PANTHER" id="PTHR43155">
    <property type="entry name" value="CYCLIC DI-GMP PHOSPHODIESTERASE PA4108-RELATED"/>
    <property type="match status" value="1"/>
</dbReference>
<accession>A0A1J0GHV5</accession>
<dbReference type="GO" id="GO:0016787">
    <property type="term" value="F:hydrolase activity"/>
    <property type="evidence" value="ECO:0007669"/>
    <property type="project" value="UniProtKB-KW"/>
</dbReference>
<proteinExistence type="predicted"/>
<dbReference type="Proteomes" id="UP000182569">
    <property type="component" value="Chromosome"/>
</dbReference>
<dbReference type="Gene3D" id="1.10.3210.10">
    <property type="entry name" value="Hypothetical protein af1432"/>
    <property type="match status" value="1"/>
</dbReference>
<dbReference type="PANTHER" id="PTHR43155:SF2">
    <property type="entry name" value="CYCLIC DI-GMP PHOSPHODIESTERASE PA4108"/>
    <property type="match status" value="1"/>
</dbReference>
<dbReference type="SMART" id="SM00471">
    <property type="entry name" value="HDc"/>
    <property type="match status" value="1"/>
</dbReference>
<evidence type="ECO:0000313" key="3">
    <source>
        <dbReference type="Proteomes" id="UP000182569"/>
    </source>
</evidence>
<gene>
    <name evidence="2" type="ORF">A7L45_13085</name>
</gene>
<sequence>MEKRCIPILECELGEIIAQKVVSKYGSTIVVENTTINSYIKNKLIAFEVDCIWIYGVCISEYIKYKDNDLHQLKQSYNRNILEIKKIVNDLTNGNNVSIEKIDLISNSIYEPINNEYHVVRCLNELKSIDEDTFTHSINVSLYAMLLGKWMLLPESKIKDLIQAALLHDVGKTKISNSILNKKEKLEIGEFEEIKKHPIYSFEIIKDIDGLSMESKEAVLKHHEREDKSGYPAGIEGSEMSICSKIIAITNFYASITSERTYRKGVHPFKAFKIFQSQGSVSFDIHIVNTFLSNIAACYVGTKVLLNNGKIGEIVYVPPQVITKPIVCVDSEYLDLSKEINLSIVNML</sequence>